<name>A0ABR3SDW3_9PEZI</name>
<feature type="transmembrane region" description="Helical" evidence="3">
    <location>
        <begin position="66"/>
        <end position="87"/>
    </location>
</feature>
<keyword evidence="3" id="KW-0472">Membrane</keyword>
<dbReference type="SUPFAM" id="SSF103473">
    <property type="entry name" value="MFS general substrate transporter"/>
    <property type="match status" value="1"/>
</dbReference>
<dbReference type="Proteomes" id="UP001521116">
    <property type="component" value="Unassembled WGS sequence"/>
</dbReference>
<sequence>MVIEEPSDDEIMHDASVAPDGGYGWICVFCVFLVNACTWGVVSAYGVFLSYYLSTSAFPSGTSLDYAFIGGLQFGCALSISTPVTILTRCFGIHIPILFGIVAQTAGFILASFASRIWQLYLTQGALVGVGIGFTYLPSAVVVSQWFDKKRSLANGIVSAGAGIGGIVFTFAEQAVIDQEGLGWALRMVGIPSPKINSG</sequence>
<evidence type="ECO:0008006" key="6">
    <source>
        <dbReference type="Google" id="ProtNLM"/>
    </source>
</evidence>
<dbReference type="InterPro" id="IPR011701">
    <property type="entry name" value="MFS"/>
</dbReference>
<feature type="transmembrane region" description="Helical" evidence="3">
    <location>
        <begin position="93"/>
        <end position="114"/>
    </location>
</feature>
<evidence type="ECO:0000256" key="1">
    <source>
        <dbReference type="ARBA" id="ARBA00004141"/>
    </source>
</evidence>
<protein>
    <recommendedName>
        <fullName evidence="6">Monocarboxylate transporter</fullName>
    </recommendedName>
</protein>
<dbReference type="PANTHER" id="PTHR11360:SF315">
    <property type="entry name" value="TRANSPORTER MCH2-RELATED"/>
    <property type="match status" value="1"/>
</dbReference>
<dbReference type="InterPro" id="IPR036259">
    <property type="entry name" value="MFS_trans_sf"/>
</dbReference>
<reference evidence="4 5" key="1">
    <citation type="submission" date="2024-02" db="EMBL/GenBank/DDBJ databases">
        <title>De novo assembly and annotation of 12 fungi associated with fruit tree decline syndrome in Ontario, Canada.</title>
        <authorList>
            <person name="Sulman M."/>
            <person name="Ellouze W."/>
            <person name="Ilyukhin E."/>
        </authorList>
    </citation>
    <scope>NUCLEOTIDE SEQUENCE [LARGE SCALE GENOMIC DNA]</scope>
    <source>
        <strain evidence="4 5">M1-105</strain>
    </source>
</reference>
<keyword evidence="3" id="KW-0812">Transmembrane</keyword>
<feature type="transmembrane region" description="Helical" evidence="3">
    <location>
        <begin position="23"/>
        <end position="54"/>
    </location>
</feature>
<comment type="caution">
    <text evidence="4">The sequence shown here is derived from an EMBL/GenBank/DDBJ whole genome shotgun (WGS) entry which is preliminary data.</text>
</comment>
<comment type="similarity">
    <text evidence="2">Belongs to the major facilitator superfamily. Monocarboxylate porter (TC 2.A.1.13) family.</text>
</comment>
<dbReference type="PANTHER" id="PTHR11360">
    <property type="entry name" value="MONOCARBOXYLATE TRANSPORTER"/>
    <property type="match status" value="1"/>
</dbReference>
<organism evidence="4 5">
    <name type="scientific">Neofusicoccum ribis</name>
    <dbReference type="NCBI Taxonomy" id="45134"/>
    <lineage>
        <taxon>Eukaryota</taxon>
        <taxon>Fungi</taxon>
        <taxon>Dikarya</taxon>
        <taxon>Ascomycota</taxon>
        <taxon>Pezizomycotina</taxon>
        <taxon>Dothideomycetes</taxon>
        <taxon>Dothideomycetes incertae sedis</taxon>
        <taxon>Botryosphaeriales</taxon>
        <taxon>Botryosphaeriaceae</taxon>
        <taxon>Neofusicoccum</taxon>
    </lineage>
</organism>
<feature type="transmembrane region" description="Helical" evidence="3">
    <location>
        <begin position="126"/>
        <end position="147"/>
    </location>
</feature>
<dbReference type="Pfam" id="PF07690">
    <property type="entry name" value="MFS_1"/>
    <property type="match status" value="1"/>
</dbReference>
<dbReference type="InterPro" id="IPR050327">
    <property type="entry name" value="Proton-linked_MCT"/>
</dbReference>
<dbReference type="Gene3D" id="1.20.1250.20">
    <property type="entry name" value="MFS general substrate transporter like domains"/>
    <property type="match status" value="1"/>
</dbReference>
<proteinExistence type="inferred from homology"/>
<feature type="transmembrane region" description="Helical" evidence="3">
    <location>
        <begin position="153"/>
        <end position="172"/>
    </location>
</feature>
<keyword evidence="5" id="KW-1185">Reference proteome</keyword>
<evidence type="ECO:0000256" key="2">
    <source>
        <dbReference type="ARBA" id="ARBA00006727"/>
    </source>
</evidence>
<evidence type="ECO:0000313" key="5">
    <source>
        <dbReference type="Proteomes" id="UP001521116"/>
    </source>
</evidence>
<dbReference type="EMBL" id="JAJVDC020000212">
    <property type="protein sequence ID" value="KAL1618257.1"/>
    <property type="molecule type" value="Genomic_DNA"/>
</dbReference>
<evidence type="ECO:0000256" key="3">
    <source>
        <dbReference type="SAM" id="Phobius"/>
    </source>
</evidence>
<gene>
    <name evidence="4" type="ORF">SLS56_010621</name>
</gene>
<comment type="subcellular location">
    <subcellularLocation>
        <location evidence="1">Membrane</location>
        <topology evidence="1">Multi-pass membrane protein</topology>
    </subcellularLocation>
</comment>
<accession>A0ABR3SDW3</accession>
<evidence type="ECO:0000313" key="4">
    <source>
        <dbReference type="EMBL" id="KAL1618257.1"/>
    </source>
</evidence>
<keyword evidence="3" id="KW-1133">Transmembrane helix</keyword>